<protein>
    <submittedName>
        <fullName evidence="4">DNA binding domain-containing protein</fullName>
    </submittedName>
    <submittedName>
        <fullName evidence="5">Transcriptional regulator</fullName>
    </submittedName>
</protein>
<dbReference type="EMBL" id="QSDV01000024">
    <property type="protein sequence ID" value="RGZ16785.1"/>
    <property type="molecule type" value="Genomic_DNA"/>
</dbReference>
<organism evidence="5 6">
    <name type="scientific">Agathobacter rectalis</name>
    <dbReference type="NCBI Taxonomy" id="39491"/>
    <lineage>
        <taxon>Bacteria</taxon>
        <taxon>Bacillati</taxon>
        <taxon>Bacillota</taxon>
        <taxon>Clostridia</taxon>
        <taxon>Lachnospirales</taxon>
        <taxon>Lachnospiraceae</taxon>
        <taxon>Agathobacter</taxon>
    </lineage>
</organism>
<reference evidence="5 6" key="1">
    <citation type="submission" date="2018-08" db="EMBL/GenBank/DDBJ databases">
        <title>A genome reference for cultivated species of the human gut microbiota.</title>
        <authorList>
            <person name="Zou Y."/>
            <person name="Xue W."/>
            <person name="Luo G."/>
        </authorList>
    </citation>
    <scope>NUCLEOTIDE SEQUENCE [LARGE SCALE GENOMIC DNA]</scope>
    <source>
        <strain evidence="5 6">AM54-25XD</strain>
    </source>
</reference>
<dbReference type="InterPro" id="IPR049514">
    <property type="entry name" value="Fic-like_C"/>
</dbReference>
<feature type="domain" description="Schlafen AlbA-2" evidence="2">
    <location>
        <begin position="16"/>
        <end position="136"/>
    </location>
</feature>
<evidence type="ECO:0000256" key="1">
    <source>
        <dbReference type="SAM" id="MobiDB-lite"/>
    </source>
</evidence>
<dbReference type="Proteomes" id="UP001197847">
    <property type="component" value="Unassembled WGS sequence"/>
</dbReference>
<reference evidence="4" key="2">
    <citation type="submission" date="2021-10" db="EMBL/GenBank/DDBJ databases">
        <title>Collection of gut derived symbiotic bacterial strains cultured from healthy donors.</title>
        <authorList>
            <person name="Lin H."/>
            <person name="Littmann E."/>
            <person name="Claire K."/>
            <person name="Pamer E."/>
        </authorList>
    </citation>
    <scope>NUCLEOTIDE SEQUENCE</scope>
    <source>
        <strain evidence="4">MSK.22.92</strain>
    </source>
</reference>
<evidence type="ECO:0000259" key="3">
    <source>
        <dbReference type="Pfam" id="PF21247"/>
    </source>
</evidence>
<dbReference type="Proteomes" id="UP000285209">
    <property type="component" value="Unassembled WGS sequence"/>
</dbReference>
<accession>A0A413M5U3</accession>
<evidence type="ECO:0000313" key="6">
    <source>
        <dbReference type="Proteomes" id="UP000285209"/>
    </source>
</evidence>
<dbReference type="Gene3D" id="3.30.950.30">
    <property type="entry name" value="Schlafen, AAA domain"/>
    <property type="match status" value="1"/>
</dbReference>
<dbReference type="PANTHER" id="PTHR30595">
    <property type="entry name" value="GLPR-RELATED TRANSCRIPTIONAL REPRESSOR"/>
    <property type="match status" value="1"/>
</dbReference>
<evidence type="ECO:0000313" key="4">
    <source>
        <dbReference type="EMBL" id="MCC2748549.1"/>
    </source>
</evidence>
<evidence type="ECO:0000313" key="5">
    <source>
        <dbReference type="EMBL" id="RGZ16785.1"/>
    </source>
</evidence>
<gene>
    <name evidence="5" type="ORF">DXA03_11445</name>
    <name evidence="4" type="ORF">LK487_16250</name>
</gene>
<dbReference type="InterPro" id="IPR007421">
    <property type="entry name" value="Schlafen_AlbA_2_dom"/>
</dbReference>
<comment type="caution">
    <text evidence="5">The sequence shown here is derived from an EMBL/GenBank/DDBJ whole genome shotgun (WGS) entry which is preliminary data.</text>
</comment>
<proteinExistence type="predicted"/>
<dbReference type="Pfam" id="PF13749">
    <property type="entry name" value="HATPase_c_4"/>
    <property type="match status" value="1"/>
</dbReference>
<dbReference type="InterPro" id="IPR038461">
    <property type="entry name" value="Schlafen_AlbA_2_dom_sf"/>
</dbReference>
<dbReference type="PANTHER" id="PTHR30595:SF6">
    <property type="entry name" value="SCHLAFEN ALBA-2 DOMAIN-CONTAINING PROTEIN"/>
    <property type="match status" value="1"/>
</dbReference>
<dbReference type="EMBL" id="JAJFBX010000041">
    <property type="protein sequence ID" value="MCC2748549.1"/>
    <property type="molecule type" value="Genomic_DNA"/>
</dbReference>
<dbReference type="InterPro" id="IPR038475">
    <property type="entry name" value="RecG_C_sf"/>
</dbReference>
<dbReference type="Pfam" id="PF21247">
    <property type="entry name" value="Fic-like_C"/>
    <property type="match status" value="1"/>
</dbReference>
<sequence>MDYKSKVKELIEYPREANWYEFKTNWYEPAGIGEYISSLSNAAALEGREAGYLVWGVDNDTHEIIGTTFDYTVDVKNEPLEHYLARQVFPDNNFSFHEITVEGKRVVILDIPAATKVPTSFDNNRYLRIGSSKVNLNKYPERESNLFHVLRVGLPTICNTESENQELTFDKLFVYYASKGITLNKRTFKKNLGFLLDNGKYNMLAQLMSDNSGIPIRFAIFKGKDKTSTMYSVREFGNTCLLMSLDKVLEYGGVLNVPQADERERIVERKEIPLFDEEAFREAMINAFVHNQWTTGNAPMITAFSDRIEILSRGTIPPGQTMEGFFAGESVPVNQKLSDMLLQLHISERTGRGVPKITEVYGKGTYEFRENSIVVSIPFTRVSTEDEDPRWTQDRTQDRTQDGTQEDSKGSSEDEKIKRILEFCQTPKGILEITEMLGYSGRKPTKKYVKPLVEQGRLAMTIPDKPQSKNQKYVTVK</sequence>
<evidence type="ECO:0000259" key="2">
    <source>
        <dbReference type="Pfam" id="PF04326"/>
    </source>
</evidence>
<dbReference type="AlphaFoldDB" id="A0A413M5U3"/>
<feature type="region of interest" description="Disordered" evidence="1">
    <location>
        <begin position="384"/>
        <end position="416"/>
    </location>
</feature>
<feature type="domain" description="Filamentation induced by cAMP protein Fic-like C-terminal" evidence="3">
    <location>
        <begin position="416"/>
        <end position="473"/>
    </location>
</feature>
<dbReference type="Gene3D" id="3.30.565.60">
    <property type="match status" value="1"/>
</dbReference>
<feature type="compositionally biased region" description="Basic and acidic residues" evidence="1">
    <location>
        <begin position="389"/>
        <end position="416"/>
    </location>
</feature>
<dbReference type="RefSeq" id="WP_055306283.1">
    <property type="nucleotide sequence ID" value="NZ_JAAISB010000054.1"/>
</dbReference>
<dbReference type="Pfam" id="PF04326">
    <property type="entry name" value="SLFN_AlbA_2"/>
    <property type="match status" value="1"/>
</dbReference>
<name>A0A413M5U3_9FIRM</name>